<dbReference type="Pfam" id="PF00535">
    <property type="entry name" value="Glycos_transf_2"/>
    <property type="match status" value="1"/>
</dbReference>
<evidence type="ECO:0000313" key="5">
    <source>
        <dbReference type="Proteomes" id="UP001565236"/>
    </source>
</evidence>
<evidence type="ECO:0000259" key="3">
    <source>
        <dbReference type="Pfam" id="PF00535"/>
    </source>
</evidence>
<evidence type="ECO:0000256" key="2">
    <source>
        <dbReference type="ARBA" id="ARBA00022679"/>
    </source>
</evidence>
<dbReference type="CDD" id="cd00761">
    <property type="entry name" value="Glyco_tranf_GTA_type"/>
    <property type="match status" value="1"/>
</dbReference>
<evidence type="ECO:0000256" key="1">
    <source>
        <dbReference type="ARBA" id="ARBA00022676"/>
    </source>
</evidence>
<feature type="domain" description="Glycosyltransferase 2-like" evidence="3">
    <location>
        <begin position="5"/>
        <end position="124"/>
    </location>
</feature>
<gene>
    <name evidence="4" type="ORF">AALT52_00890</name>
</gene>
<keyword evidence="5" id="KW-1185">Reference proteome</keyword>
<evidence type="ECO:0000313" key="4">
    <source>
        <dbReference type="EMBL" id="MEY8661454.1"/>
    </source>
</evidence>
<comment type="caution">
    <text evidence="4">The sequence shown here is derived from an EMBL/GenBank/DDBJ whole genome shotgun (WGS) entry which is preliminary data.</text>
</comment>
<name>A0ABV4DQP9_9LACO</name>
<dbReference type="EC" id="2.4.-.-" evidence="4"/>
<dbReference type="InterPro" id="IPR029044">
    <property type="entry name" value="Nucleotide-diphossugar_trans"/>
</dbReference>
<keyword evidence="2 4" id="KW-0808">Transferase</keyword>
<dbReference type="Gene3D" id="3.90.550.10">
    <property type="entry name" value="Spore Coat Polysaccharide Biosynthesis Protein SpsA, Chain A"/>
    <property type="match status" value="1"/>
</dbReference>
<accession>A0ABV4DQP9</accession>
<dbReference type="SUPFAM" id="SSF53448">
    <property type="entry name" value="Nucleotide-diphospho-sugar transferases"/>
    <property type="match status" value="1"/>
</dbReference>
<dbReference type="RefSeq" id="WP_369940114.1">
    <property type="nucleotide sequence ID" value="NZ_JBCLUF010000002.1"/>
</dbReference>
<reference evidence="4 5" key="1">
    <citation type="submission" date="2024-03" db="EMBL/GenBank/DDBJ databases">
        <title>Mouse gut bacterial collection (mGBC) of GemPharmatech.</title>
        <authorList>
            <person name="He Y."/>
            <person name="Dong L."/>
            <person name="Wu D."/>
            <person name="Gao X."/>
            <person name="Lin Z."/>
        </authorList>
    </citation>
    <scope>NUCLEOTIDE SEQUENCE [LARGE SCALE GENOMIC DNA]</scope>
    <source>
        <strain evidence="4 5">15-30</strain>
    </source>
</reference>
<dbReference type="GO" id="GO:0016757">
    <property type="term" value="F:glycosyltransferase activity"/>
    <property type="evidence" value="ECO:0007669"/>
    <property type="project" value="UniProtKB-KW"/>
</dbReference>
<dbReference type="InterPro" id="IPR001173">
    <property type="entry name" value="Glyco_trans_2-like"/>
</dbReference>
<proteinExistence type="predicted"/>
<dbReference type="EMBL" id="JBCLUF010000002">
    <property type="protein sequence ID" value="MEY8661454.1"/>
    <property type="molecule type" value="Genomic_DNA"/>
</dbReference>
<dbReference type="Proteomes" id="UP001565236">
    <property type="component" value="Unassembled WGS sequence"/>
</dbReference>
<protein>
    <submittedName>
        <fullName evidence="4">Glycosyltransferase</fullName>
        <ecNumber evidence="4">2.4.-.-</ecNumber>
    </submittedName>
</protein>
<sequence>MKKISVIVPVYNVSAYLPRCLESLVAQTLTEYEVILVNDGSTDASGEICQTYADKYPALIQYYEKENGGLSDARNYGLPYATGQYVLFIDSDDYVEPEMLARMYAKSQAGQKKIVECNFFWEYEAKKRADIIESYASLKDYLVKGRVVAWNKLYLRDWLLATKVKFPVGLLYEDQEFFFKLVTYLTDITEVALDPVCEVHYVQRGDSISYRETTRVQEIFTIYADILSFYEQRGCLAKYRSELEYRFSRNLLGNVLVRKVLKIKDKALRRQLLDQIKQTLRHDFPKYKHNPYLKTRSKVNLYLRVVDPLLFKLFYII</sequence>
<dbReference type="PANTHER" id="PTHR22916">
    <property type="entry name" value="GLYCOSYLTRANSFERASE"/>
    <property type="match status" value="1"/>
</dbReference>
<dbReference type="PANTHER" id="PTHR22916:SF51">
    <property type="entry name" value="GLYCOSYLTRANSFERASE EPSH-RELATED"/>
    <property type="match status" value="1"/>
</dbReference>
<keyword evidence="1 4" id="KW-0328">Glycosyltransferase</keyword>
<organism evidence="4 5">
    <name type="scientific">Ligilactobacillus faecis</name>
    <dbReference type="NCBI Taxonomy" id="762833"/>
    <lineage>
        <taxon>Bacteria</taxon>
        <taxon>Bacillati</taxon>
        <taxon>Bacillota</taxon>
        <taxon>Bacilli</taxon>
        <taxon>Lactobacillales</taxon>
        <taxon>Lactobacillaceae</taxon>
        <taxon>Ligilactobacillus</taxon>
    </lineage>
</organism>